<feature type="compositionally biased region" description="Low complexity" evidence="1">
    <location>
        <begin position="210"/>
        <end position="220"/>
    </location>
</feature>
<dbReference type="EMBL" id="CM008051">
    <property type="protein sequence ID" value="PVH36966.1"/>
    <property type="molecule type" value="Genomic_DNA"/>
</dbReference>
<sequence>MAAEKSRILVVGGTGCLGRHVVAASARLGHPTLALVRDTAPSDPAKAALLKSFQDAGGTLLKGDLDDHGSLVSAVRLADVVISTIGVRQIPDQTKLVAAIEEAGNAYIDRPAGPSRRKRGSSRRSSAWTPTARRPWSRPGPCSRRPRRPSAAPSRPRASPTRTCWRATSSATGCPASGRCSPRRPPSTRPSSSATATPGWCSWTRRTSRPTRCWPPATRAPRTRRCTSGRRPTRCRTTSCWRCGRGRPAGRSSGCTSPRAPSSSRSKRLRFR</sequence>
<dbReference type="Pfam" id="PF05368">
    <property type="entry name" value="NmrA"/>
    <property type="match status" value="1"/>
</dbReference>
<evidence type="ECO:0000313" key="3">
    <source>
        <dbReference type="EMBL" id="PVH36966.1"/>
    </source>
</evidence>
<dbReference type="InterPro" id="IPR050608">
    <property type="entry name" value="NmrA-type/Isoflavone_red_sf"/>
</dbReference>
<feature type="region of interest" description="Disordered" evidence="1">
    <location>
        <begin position="108"/>
        <end position="272"/>
    </location>
</feature>
<dbReference type="PANTHER" id="PTHR43349:SF64">
    <property type="entry name" value="NMRA-LIKE DOMAIN-CONTAINING PROTEIN"/>
    <property type="match status" value="1"/>
</dbReference>
<dbReference type="InterPro" id="IPR008030">
    <property type="entry name" value="NmrA-like"/>
</dbReference>
<proteinExistence type="predicted"/>
<gene>
    <name evidence="3" type="ORF">PAHAL_6G210700</name>
</gene>
<feature type="compositionally biased region" description="Low complexity" evidence="1">
    <location>
        <begin position="123"/>
        <end position="162"/>
    </location>
</feature>
<evidence type="ECO:0000259" key="2">
    <source>
        <dbReference type="Pfam" id="PF05368"/>
    </source>
</evidence>
<name>A0A2T8IH75_9POAL</name>
<accession>A0A2T8IH75</accession>
<dbReference type="Gramene" id="PVH36966">
    <property type="protein sequence ID" value="PVH36966"/>
    <property type="gene ID" value="PAHAL_6G210700"/>
</dbReference>
<feature type="domain" description="NmrA-like" evidence="2">
    <location>
        <begin position="4"/>
        <end position="104"/>
    </location>
</feature>
<dbReference type="InterPro" id="IPR036291">
    <property type="entry name" value="NAD(P)-bd_dom_sf"/>
</dbReference>
<feature type="compositionally biased region" description="Low complexity" evidence="1">
    <location>
        <begin position="189"/>
        <end position="199"/>
    </location>
</feature>
<feature type="compositionally biased region" description="Basic residues" evidence="1">
    <location>
        <begin position="221"/>
        <end position="234"/>
    </location>
</feature>
<dbReference type="PANTHER" id="PTHR43349">
    <property type="entry name" value="PINORESINOL REDUCTASE-RELATED"/>
    <property type="match status" value="1"/>
</dbReference>
<reference evidence="3" key="1">
    <citation type="submission" date="2018-04" db="EMBL/GenBank/DDBJ databases">
        <title>WGS assembly of Panicum hallii.</title>
        <authorList>
            <person name="Lovell J."/>
            <person name="Jenkins J."/>
            <person name="Lowry D."/>
            <person name="Mamidi S."/>
            <person name="Sreedasyam A."/>
            <person name="Weng X."/>
            <person name="Barry K."/>
            <person name="Bonette J."/>
            <person name="Campitelli B."/>
            <person name="Daum C."/>
            <person name="Gordon S."/>
            <person name="Gould B."/>
            <person name="Lipzen A."/>
            <person name="Macqueen A."/>
            <person name="Palacio-Mejia J."/>
            <person name="Plott C."/>
            <person name="Shakirov E."/>
            <person name="Shu S."/>
            <person name="Yoshinaga Y."/>
            <person name="Zane M."/>
            <person name="Rokhsar D."/>
            <person name="Grimwood J."/>
            <person name="Schmutz J."/>
            <person name="Juenger T."/>
        </authorList>
    </citation>
    <scope>NUCLEOTIDE SEQUENCE [LARGE SCALE GENOMIC DNA]</scope>
    <source>
        <strain evidence="3">FIL2</strain>
    </source>
</reference>
<evidence type="ECO:0000256" key="1">
    <source>
        <dbReference type="SAM" id="MobiDB-lite"/>
    </source>
</evidence>
<protein>
    <recommendedName>
        <fullName evidence="2">NmrA-like domain-containing protein</fullName>
    </recommendedName>
</protein>
<dbReference type="AlphaFoldDB" id="A0A2T8IH75"/>
<organism evidence="3">
    <name type="scientific">Panicum hallii</name>
    <dbReference type="NCBI Taxonomy" id="206008"/>
    <lineage>
        <taxon>Eukaryota</taxon>
        <taxon>Viridiplantae</taxon>
        <taxon>Streptophyta</taxon>
        <taxon>Embryophyta</taxon>
        <taxon>Tracheophyta</taxon>
        <taxon>Spermatophyta</taxon>
        <taxon>Magnoliopsida</taxon>
        <taxon>Liliopsida</taxon>
        <taxon>Poales</taxon>
        <taxon>Poaceae</taxon>
        <taxon>PACMAD clade</taxon>
        <taxon>Panicoideae</taxon>
        <taxon>Panicodae</taxon>
        <taxon>Paniceae</taxon>
        <taxon>Panicinae</taxon>
        <taxon>Panicum</taxon>
        <taxon>Panicum sect. Panicum</taxon>
    </lineage>
</organism>
<dbReference type="Proteomes" id="UP000243499">
    <property type="component" value="Chromosome 6"/>
</dbReference>
<dbReference type="Gene3D" id="3.40.50.720">
    <property type="entry name" value="NAD(P)-binding Rossmann-like Domain"/>
    <property type="match status" value="1"/>
</dbReference>
<dbReference type="SUPFAM" id="SSF51735">
    <property type="entry name" value="NAD(P)-binding Rossmann-fold domains"/>
    <property type="match status" value="1"/>
</dbReference>